<feature type="compositionally biased region" description="Low complexity" evidence="1">
    <location>
        <begin position="122"/>
        <end position="132"/>
    </location>
</feature>
<dbReference type="Proteomes" id="UP001303473">
    <property type="component" value="Unassembled WGS sequence"/>
</dbReference>
<feature type="region of interest" description="Disordered" evidence="1">
    <location>
        <begin position="109"/>
        <end position="132"/>
    </location>
</feature>
<evidence type="ECO:0000313" key="2">
    <source>
        <dbReference type="EMBL" id="KAK3934120.1"/>
    </source>
</evidence>
<evidence type="ECO:0000256" key="1">
    <source>
        <dbReference type="SAM" id="MobiDB-lite"/>
    </source>
</evidence>
<dbReference type="EMBL" id="MU854025">
    <property type="protein sequence ID" value="KAK3934120.1"/>
    <property type="molecule type" value="Genomic_DNA"/>
</dbReference>
<comment type="caution">
    <text evidence="2">The sequence shown here is derived from an EMBL/GenBank/DDBJ whole genome shotgun (WGS) entry which is preliminary data.</text>
</comment>
<gene>
    <name evidence="2" type="ORF">QBC46DRAFT_368409</name>
</gene>
<feature type="compositionally biased region" description="Polar residues" evidence="1">
    <location>
        <begin position="69"/>
        <end position="80"/>
    </location>
</feature>
<accession>A0AAN6MVB1</accession>
<dbReference type="AlphaFoldDB" id="A0AAN6MVB1"/>
<evidence type="ECO:0000313" key="3">
    <source>
        <dbReference type="Proteomes" id="UP001303473"/>
    </source>
</evidence>
<name>A0AAN6MVB1_9PEZI</name>
<organism evidence="2 3">
    <name type="scientific">Diplogelasinospora grovesii</name>
    <dbReference type="NCBI Taxonomy" id="303347"/>
    <lineage>
        <taxon>Eukaryota</taxon>
        <taxon>Fungi</taxon>
        <taxon>Dikarya</taxon>
        <taxon>Ascomycota</taxon>
        <taxon>Pezizomycotina</taxon>
        <taxon>Sordariomycetes</taxon>
        <taxon>Sordariomycetidae</taxon>
        <taxon>Sordariales</taxon>
        <taxon>Diplogelasinosporaceae</taxon>
        <taxon>Diplogelasinospora</taxon>
    </lineage>
</organism>
<proteinExistence type="predicted"/>
<feature type="region of interest" description="Disordered" evidence="1">
    <location>
        <begin position="62"/>
        <end position="90"/>
    </location>
</feature>
<protein>
    <submittedName>
        <fullName evidence="2">Uncharacterized protein</fullName>
    </submittedName>
</protein>
<reference evidence="3" key="1">
    <citation type="journal article" date="2023" name="Mol. Phylogenet. Evol.">
        <title>Genome-scale phylogeny and comparative genomics of the fungal order Sordariales.</title>
        <authorList>
            <person name="Hensen N."/>
            <person name="Bonometti L."/>
            <person name="Westerberg I."/>
            <person name="Brannstrom I.O."/>
            <person name="Guillou S."/>
            <person name="Cros-Aarteil S."/>
            <person name="Calhoun S."/>
            <person name="Haridas S."/>
            <person name="Kuo A."/>
            <person name="Mondo S."/>
            <person name="Pangilinan J."/>
            <person name="Riley R."/>
            <person name="LaButti K."/>
            <person name="Andreopoulos B."/>
            <person name="Lipzen A."/>
            <person name="Chen C."/>
            <person name="Yan M."/>
            <person name="Daum C."/>
            <person name="Ng V."/>
            <person name="Clum A."/>
            <person name="Steindorff A."/>
            <person name="Ohm R.A."/>
            <person name="Martin F."/>
            <person name="Silar P."/>
            <person name="Natvig D.O."/>
            <person name="Lalanne C."/>
            <person name="Gautier V."/>
            <person name="Ament-Velasquez S.L."/>
            <person name="Kruys A."/>
            <person name="Hutchinson M.I."/>
            <person name="Powell A.J."/>
            <person name="Barry K."/>
            <person name="Miller A.N."/>
            <person name="Grigoriev I.V."/>
            <person name="Debuchy R."/>
            <person name="Gladieux P."/>
            <person name="Hiltunen Thoren M."/>
            <person name="Johannesson H."/>
        </authorList>
    </citation>
    <scope>NUCLEOTIDE SEQUENCE [LARGE SCALE GENOMIC DNA]</scope>
    <source>
        <strain evidence="3">CBS 340.73</strain>
    </source>
</reference>
<keyword evidence="3" id="KW-1185">Reference proteome</keyword>
<sequence length="132" mass="14126">MANVTLNSQTFFTFPVARDRDPFITSFKVLISSDNESDYSDLDDSKSNISFPLIKELLRAAGRKDAEPNSVTSIDKSFSATPGAGGNSDAVELSVTKGVNLDDEQTCYLQRSLTPPSPLALPRPSSASPGPL</sequence>